<dbReference type="InterPro" id="IPR016195">
    <property type="entry name" value="Pol/histidinol_Pase-like"/>
</dbReference>
<dbReference type="AlphaFoldDB" id="B0VHH7"/>
<evidence type="ECO:0000259" key="9">
    <source>
        <dbReference type="SMART" id="SM00481"/>
    </source>
</evidence>
<evidence type="ECO:0000256" key="3">
    <source>
        <dbReference type="ARBA" id="ARBA00013085"/>
    </source>
</evidence>
<dbReference type="EC" id="3.1.3.15" evidence="3 8"/>
<comment type="similarity">
    <text evidence="2 8">Belongs to the PHP hydrolase family. HisK subfamily.</text>
</comment>
<dbReference type="HOGENOM" id="CLU_054611_3_1_0"/>
<dbReference type="SUPFAM" id="SSF89550">
    <property type="entry name" value="PHP domain-like"/>
    <property type="match status" value="1"/>
</dbReference>
<dbReference type="EMBL" id="CU466930">
    <property type="protein sequence ID" value="CAO80792.1"/>
    <property type="molecule type" value="Genomic_DNA"/>
</dbReference>
<dbReference type="eggNOG" id="COG1387">
    <property type="taxonomic scope" value="Bacteria"/>
</dbReference>
<dbReference type="Proteomes" id="UP000002019">
    <property type="component" value="Chromosome"/>
</dbReference>
<accession>B0VHH7</accession>
<comment type="pathway">
    <text evidence="1 8">Amino-acid biosynthesis; L-histidine biosynthesis; L-histidine from 5-phospho-alpha-D-ribose 1-diphosphate: step 8/9.</text>
</comment>
<evidence type="ECO:0000256" key="7">
    <source>
        <dbReference type="ARBA" id="ARBA00049158"/>
    </source>
</evidence>
<evidence type="ECO:0000256" key="1">
    <source>
        <dbReference type="ARBA" id="ARBA00004970"/>
    </source>
</evidence>
<dbReference type="InterPro" id="IPR010140">
    <property type="entry name" value="Histidinol_P_phosphatase_HisJ"/>
</dbReference>
<dbReference type="Gene3D" id="3.20.20.140">
    <property type="entry name" value="Metal-dependent hydrolases"/>
    <property type="match status" value="1"/>
</dbReference>
<reference evidence="10 11" key="1">
    <citation type="journal article" date="2008" name="J. Bacteriol.">
        <title>'Candidatus Cloacamonas acidaminovorans': genome sequence reconstruction provides a first glimpse of a new bacterial division.</title>
        <authorList>
            <person name="Pelletier E."/>
            <person name="Kreimeyer A."/>
            <person name="Bocs S."/>
            <person name="Rouy Z."/>
            <person name="Gyapay G."/>
            <person name="Chouari R."/>
            <person name="Riviere D."/>
            <person name="Ganesan A."/>
            <person name="Daegelen P."/>
            <person name="Sghir A."/>
            <person name="Cohen G.N."/>
            <person name="Medigue C."/>
            <person name="Weissenbach J."/>
            <person name="Le Paslier D."/>
        </authorList>
    </citation>
    <scope>NUCLEOTIDE SEQUENCE [LARGE SCALE GENOMIC DNA]</scope>
    <source>
        <strain evidence="11">Evry</strain>
    </source>
</reference>
<protein>
    <recommendedName>
        <fullName evidence="3 8">Histidinol-phosphatase</fullName>
        <shortName evidence="8">HolPase</shortName>
        <ecNumber evidence="3 8">3.1.3.15</ecNumber>
    </recommendedName>
</protein>
<evidence type="ECO:0000256" key="6">
    <source>
        <dbReference type="ARBA" id="ARBA00023102"/>
    </source>
</evidence>
<evidence type="ECO:0000256" key="2">
    <source>
        <dbReference type="ARBA" id="ARBA00009152"/>
    </source>
</evidence>
<keyword evidence="11" id="KW-1185">Reference proteome</keyword>
<proteinExistence type="inferred from homology"/>
<evidence type="ECO:0000256" key="4">
    <source>
        <dbReference type="ARBA" id="ARBA00022605"/>
    </source>
</evidence>
<keyword evidence="4 8" id="KW-0028">Amino-acid biosynthesis</keyword>
<evidence type="ECO:0000313" key="11">
    <source>
        <dbReference type="Proteomes" id="UP000002019"/>
    </source>
</evidence>
<dbReference type="KEGG" id="caci:CLOAM0919"/>
<dbReference type="GO" id="GO:0000105">
    <property type="term" value="P:L-histidine biosynthetic process"/>
    <property type="evidence" value="ECO:0007669"/>
    <property type="project" value="UniProtKB-UniRule"/>
</dbReference>
<sequence>MKFDYHIHTEDSYDSSIKAIDLIKRAIELNYDEIAITEHLDLLPQEIKKYGAPSLDRYYKRIKELQNNTSELNVLCGIEIGDYHRVKEYALSLVEDINFDLILGSVHFLSDATNVAVPLKKPLSEEQVRDYYQQNLLLVFHCNIDVLAHLGVYKRGYNYIPDESAFYPLLKDIFNTMIDRKIALEINYSSLCRGYPSFLPELPLLEMFLDLGGRYFSLGSDAHKIEHFDLYRELIPTQFCTSFRYL</sequence>
<dbReference type="OrthoDB" id="9775255at2"/>
<keyword evidence="6 8" id="KW-0368">Histidine biosynthesis</keyword>
<name>B0VHH7_CLOAI</name>
<dbReference type="GO" id="GO:0004401">
    <property type="term" value="F:histidinol-phosphatase activity"/>
    <property type="evidence" value="ECO:0007669"/>
    <property type="project" value="UniProtKB-UniRule"/>
</dbReference>
<evidence type="ECO:0000313" key="10">
    <source>
        <dbReference type="EMBL" id="CAO80792.1"/>
    </source>
</evidence>
<dbReference type="InterPro" id="IPR004013">
    <property type="entry name" value="PHP_dom"/>
</dbReference>
<dbReference type="GO" id="GO:0005737">
    <property type="term" value="C:cytoplasm"/>
    <property type="evidence" value="ECO:0007669"/>
    <property type="project" value="TreeGrafter"/>
</dbReference>
<dbReference type="STRING" id="459349.CLOAM0919"/>
<dbReference type="UniPathway" id="UPA00031">
    <property type="reaction ID" value="UER00013"/>
</dbReference>
<keyword evidence="5 8" id="KW-0378">Hydrolase</keyword>
<dbReference type="Pfam" id="PF02811">
    <property type="entry name" value="PHP"/>
    <property type="match status" value="1"/>
</dbReference>
<evidence type="ECO:0000256" key="8">
    <source>
        <dbReference type="RuleBase" id="RU366003"/>
    </source>
</evidence>
<dbReference type="RefSeq" id="WP_015424650.1">
    <property type="nucleotide sequence ID" value="NC_020449.1"/>
</dbReference>
<dbReference type="InterPro" id="IPR003141">
    <property type="entry name" value="Pol/His_phosphatase_N"/>
</dbReference>
<evidence type="ECO:0000256" key="5">
    <source>
        <dbReference type="ARBA" id="ARBA00022801"/>
    </source>
</evidence>
<feature type="domain" description="Polymerase/histidinol phosphatase N-terminal" evidence="9">
    <location>
        <begin position="3"/>
        <end position="86"/>
    </location>
</feature>
<dbReference type="PANTHER" id="PTHR21039">
    <property type="entry name" value="HISTIDINOL PHOSPHATASE-RELATED"/>
    <property type="match status" value="1"/>
</dbReference>
<dbReference type="SMART" id="SM00481">
    <property type="entry name" value="POLIIIAc"/>
    <property type="match status" value="1"/>
</dbReference>
<dbReference type="PANTHER" id="PTHR21039:SF0">
    <property type="entry name" value="HISTIDINOL-PHOSPHATASE"/>
    <property type="match status" value="1"/>
</dbReference>
<comment type="catalytic activity">
    <reaction evidence="7 8">
        <text>L-histidinol phosphate + H2O = L-histidinol + phosphate</text>
        <dbReference type="Rhea" id="RHEA:14465"/>
        <dbReference type="ChEBI" id="CHEBI:15377"/>
        <dbReference type="ChEBI" id="CHEBI:43474"/>
        <dbReference type="ChEBI" id="CHEBI:57699"/>
        <dbReference type="ChEBI" id="CHEBI:57980"/>
        <dbReference type="EC" id="3.1.3.15"/>
    </reaction>
</comment>
<gene>
    <name evidence="10" type="ordered locus">CLOAM0919</name>
</gene>
<organism evidence="10 11">
    <name type="scientific">Cloacimonas acidaminovorans (strain Evry)</name>
    <dbReference type="NCBI Taxonomy" id="459349"/>
    <lineage>
        <taxon>Bacteria</taxon>
        <taxon>Pseudomonadati</taxon>
        <taxon>Candidatus Cloacimonadota</taxon>
        <taxon>Candidatus Cloacimonadia</taxon>
        <taxon>Candidatus Cloacimonadales</taxon>
        <taxon>Candidatus Cloacimonadaceae</taxon>
        <taxon>Candidatus Cloacimonas</taxon>
    </lineage>
</organism>